<organism evidence="1 2">
    <name type="scientific">Methanocella conradii (strain DSM 24694 / JCM 17849 / CGMCC 1.5162 / HZ254)</name>
    <dbReference type="NCBI Taxonomy" id="1041930"/>
    <lineage>
        <taxon>Archaea</taxon>
        <taxon>Methanobacteriati</taxon>
        <taxon>Methanobacteriota</taxon>
        <taxon>Stenosarchaea group</taxon>
        <taxon>Methanomicrobia</taxon>
        <taxon>Methanocellales</taxon>
        <taxon>Methanocellaceae</taxon>
        <taxon>Methanocella</taxon>
    </lineage>
</organism>
<sequence>MDSTSRSYEPIPEKVEKTASLVIDAAYAVHTGRGPGLLESVYEGLSYELMKKGAIVECQVMLPIFYDNIRLKSSLRIDLLVNQCLIVIKSIEAILPVHVAQVLTYLKLSGCRLALLINFNTTSLNNGVKRIIL</sequence>
<name>H8I7C4_METCZ</name>
<dbReference type="KEGG" id="mez:Mtc_2051"/>
<gene>
    <name evidence="1" type="ordered locus">Mtc_2051</name>
</gene>
<evidence type="ECO:0008006" key="3">
    <source>
        <dbReference type="Google" id="ProtNLM"/>
    </source>
</evidence>
<dbReference type="HOGENOM" id="CLU_134960_1_0_2"/>
<dbReference type="Pfam" id="PF13366">
    <property type="entry name" value="PDDEXK_3"/>
    <property type="match status" value="1"/>
</dbReference>
<reference evidence="1 2" key="1">
    <citation type="journal article" date="2012" name="J. Bacteriol.">
        <title>Complete genome sequence of a thermophilic methanogen, Methanocella conradii HZ254, isolated from Chinese rice field soil.</title>
        <authorList>
            <person name="Lu Z."/>
            <person name="Lu Y."/>
        </authorList>
    </citation>
    <scope>NUCLEOTIDE SEQUENCE [LARGE SCALE GENOMIC DNA]</scope>
    <source>
        <strain evidence="2">DSM 24694 / JCM 17849 / CGMCC 1.5162 / HZ254</strain>
    </source>
</reference>
<evidence type="ECO:0000313" key="1">
    <source>
        <dbReference type="EMBL" id="AFD00790.1"/>
    </source>
</evidence>
<dbReference type="RefSeq" id="WP_014406621.1">
    <property type="nucleotide sequence ID" value="NC_017034.1"/>
</dbReference>
<dbReference type="AlphaFoldDB" id="H8I7C4"/>
<evidence type="ECO:0000313" key="2">
    <source>
        <dbReference type="Proteomes" id="UP000005233"/>
    </source>
</evidence>
<dbReference type="NCBIfam" id="TIGR04256">
    <property type="entry name" value="GxxExxY"/>
    <property type="match status" value="1"/>
</dbReference>
<protein>
    <recommendedName>
        <fullName evidence="3">GxxExxY protein</fullName>
    </recommendedName>
</protein>
<dbReference type="Proteomes" id="UP000005233">
    <property type="component" value="Chromosome"/>
</dbReference>
<accession>H8I7C4</accession>
<dbReference type="GeneID" id="11972206"/>
<proteinExistence type="predicted"/>
<dbReference type="OrthoDB" id="147681at2157"/>
<dbReference type="eggNOG" id="arCOG07749">
    <property type="taxonomic scope" value="Archaea"/>
</dbReference>
<dbReference type="EMBL" id="CP003243">
    <property type="protein sequence ID" value="AFD00790.1"/>
    <property type="molecule type" value="Genomic_DNA"/>
</dbReference>
<keyword evidence="2" id="KW-1185">Reference proteome</keyword>
<dbReference type="InterPro" id="IPR026350">
    <property type="entry name" value="GxxExxY"/>
</dbReference>